<evidence type="ECO:0000256" key="4">
    <source>
        <dbReference type="ARBA" id="ARBA00022679"/>
    </source>
</evidence>
<dbReference type="SUPFAM" id="SSF53335">
    <property type="entry name" value="S-adenosyl-L-methionine-dependent methyltransferases"/>
    <property type="match status" value="1"/>
</dbReference>
<keyword evidence="7" id="KW-0732">Signal</keyword>
<dbReference type="Pfam" id="PF02086">
    <property type="entry name" value="MethyltransfD12"/>
    <property type="match status" value="1"/>
</dbReference>
<evidence type="ECO:0000256" key="7">
    <source>
        <dbReference type="SAM" id="SignalP"/>
    </source>
</evidence>
<evidence type="ECO:0000256" key="1">
    <source>
        <dbReference type="ARBA" id="ARBA00006594"/>
    </source>
</evidence>
<gene>
    <name evidence="8" type="ORF">C799_02456</name>
</gene>
<keyword evidence="3" id="KW-0489">Methyltransferase</keyword>
<name>R9H9A4_BACT4</name>
<dbReference type="HOGENOM" id="CLU_086314_0_0_10"/>
<dbReference type="EMBL" id="ASSM01000009">
    <property type="protein sequence ID" value="EOS00607.1"/>
    <property type="molecule type" value="Genomic_DNA"/>
</dbReference>
<accession>R9H9A4</accession>
<dbReference type="GO" id="GO:0009007">
    <property type="term" value="F:site-specific DNA-methyltransferase (adenine-specific) activity"/>
    <property type="evidence" value="ECO:0007669"/>
    <property type="project" value="UniProtKB-EC"/>
</dbReference>
<proteinExistence type="inferred from homology"/>
<evidence type="ECO:0000256" key="6">
    <source>
        <dbReference type="ARBA" id="ARBA00047942"/>
    </source>
</evidence>
<dbReference type="Gene3D" id="3.40.50.150">
    <property type="entry name" value="Vaccinia Virus protein VP39"/>
    <property type="match status" value="1"/>
</dbReference>
<organism evidence="8 9">
    <name type="scientific">Bacteroides thetaiotaomicron dnLKV9</name>
    <dbReference type="NCBI Taxonomy" id="1235785"/>
    <lineage>
        <taxon>Bacteria</taxon>
        <taxon>Pseudomonadati</taxon>
        <taxon>Bacteroidota</taxon>
        <taxon>Bacteroidia</taxon>
        <taxon>Bacteroidales</taxon>
        <taxon>Bacteroidaceae</taxon>
        <taxon>Bacteroides</taxon>
    </lineage>
</organism>
<dbReference type="InterPro" id="IPR023095">
    <property type="entry name" value="Ade_MeTrfase_dom_2"/>
</dbReference>
<dbReference type="EC" id="2.1.1.72" evidence="2"/>
<evidence type="ECO:0000256" key="5">
    <source>
        <dbReference type="ARBA" id="ARBA00022691"/>
    </source>
</evidence>
<sequence>MQYKWRLFFAFMAGSAELCAGNTNTYISRQTDYIMEKTNIYSQAPLPFVGQKRMFASEFRKVLERFGDKTVFVDLFGGSGLLAHITKRERPDATVIYNDHDNYRGRLENIGRTNRLLADLRDMAREHPRHKMITGSLRAAFLERIRQEEQTGAVDYITLSSSLLFSGKYALNLEELGKQSFYNNLRLSDYRCGGYLDGLEVVCCDYKVLADKYGCSPDVVFLVDPPYMATDTSTYQMDWKLKDYLDVLLVLKGHPFVYFTSSKSPILDFCSWMEEHPGSGNPFRGAGRSTFAARMNYASSYTDIMLYREMPGAA</sequence>
<protein>
    <recommendedName>
        <fullName evidence="2">site-specific DNA-methyltransferase (adenine-specific)</fullName>
        <ecNumber evidence="2">2.1.1.72</ecNumber>
    </recommendedName>
</protein>
<evidence type="ECO:0000313" key="8">
    <source>
        <dbReference type="EMBL" id="EOS00607.1"/>
    </source>
</evidence>
<feature type="signal peptide" evidence="7">
    <location>
        <begin position="1"/>
        <end position="20"/>
    </location>
</feature>
<dbReference type="Gene3D" id="1.10.1020.10">
    <property type="entry name" value="Adenine-specific Methyltransferase, Domain 2"/>
    <property type="match status" value="1"/>
</dbReference>
<feature type="chain" id="PRO_5004472952" description="site-specific DNA-methyltransferase (adenine-specific)" evidence="7">
    <location>
        <begin position="21"/>
        <end position="314"/>
    </location>
</feature>
<dbReference type="GO" id="GO:0009307">
    <property type="term" value="P:DNA restriction-modification system"/>
    <property type="evidence" value="ECO:0007669"/>
    <property type="project" value="InterPro"/>
</dbReference>
<dbReference type="InterPro" id="IPR012327">
    <property type="entry name" value="MeTrfase_D12"/>
</dbReference>
<comment type="catalytic activity">
    <reaction evidence="6">
        <text>a 2'-deoxyadenosine in DNA + S-adenosyl-L-methionine = an N(6)-methyl-2'-deoxyadenosine in DNA + S-adenosyl-L-homocysteine + H(+)</text>
        <dbReference type="Rhea" id="RHEA:15197"/>
        <dbReference type="Rhea" id="RHEA-COMP:12418"/>
        <dbReference type="Rhea" id="RHEA-COMP:12419"/>
        <dbReference type="ChEBI" id="CHEBI:15378"/>
        <dbReference type="ChEBI" id="CHEBI:57856"/>
        <dbReference type="ChEBI" id="CHEBI:59789"/>
        <dbReference type="ChEBI" id="CHEBI:90615"/>
        <dbReference type="ChEBI" id="CHEBI:90616"/>
        <dbReference type="EC" id="2.1.1.72"/>
    </reaction>
</comment>
<dbReference type="GO" id="GO:0032259">
    <property type="term" value="P:methylation"/>
    <property type="evidence" value="ECO:0007669"/>
    <property type="project" value="UniProtKB-KW"/>
</dbReference>
<evidence type="ECO:0000256" key="3">
    <source>
        <dbReference type="ARBA" id="ARBA00022603"/>
    </source>
</evidence>
<dbReference type="PATRIC" id="fig|1235785.3.peg.2465"/>
<reference evidence="8 9" key="1">
    <citation type="submission" date="2013-04" db="EMBL/GenBank/DDBJ databases">
        <title>The Genome Sequence of Bacteroides thetaiotaomicron dnLKV9.</title>
        <authorList>
            <consortium name="The Broad Institute Genomics Platform"/>
            <consortium name="The Broad Institute Genome Sequencing Center for Infectious Disease"/>
            <person name="Earl A."/>
            <person name="Xavier R."/>
            <person name="Kuhn K."/>
            <person name="Stappenbeck T."/>
            <person name="Walker B."/>
            <person name="Young S."/>
            <person name="Zeng Q."/>
            <person name="Gargeya S."/>
            <person name="Fitzgerald M."/>
            <person name="Haas B."/>
            <person name="Abouelleil A."/>
            <person name="Allen A.W."/>
            <person name="Alvarado L."/>
            <person name="Arachchi H.M."/>
            <person name="Berlin A.M."/>
            <person name="Chapman S.B."/>
            <person name="Gainer-Dewar J."/>
            <person name="Goldberg J."/>
            <person name="Griggs A."/>
            <person name="Gujja S."/>
            <person name="Hansen M."/>
            <person name="Howarth C."/>
            <person name="Imamovic A."/>
            <person name="Ireland A."/>
            <person name="Larimer J."/>
            <person name="McCowan C."/>
            <person name="Murphy C."/>
            <person name="Pearson M."/>
            <person name="Poon T.W."/>
            <person name="Priest M."/>
            <person name="Roberts A."/>
            <person name="Saif S."/>
            <person name="Shea T."/>
            <person name="Sisk P."/>
            <person name="Sykes S."/>
            <person name="Wortman J."/>
            <person name="Nusbaum C."/>
            <person name="Birren B."/>
        </authorList>
    </citation>
    <scope>NUCLEOTIDE SEQUENCE [LARGE SCALE GENOMIC DNA]</scope>
    <source>
        <strain evidence="9">dnLKV9</strain>
    </source>
</reference>
<dbReference type="Proteomes" id="UP000014207">
    <property type="component" value="Unassembled WGS sequence"/>
</dbReference>
<keyword evidence="4" id="KW-0808">Transferase</keyword>
<comment type="caution">
    <text evidence="8">The sequence shown here is derived from an EMBL/GenBank/DDBJ whole genome shotgun (WGS) entry which is preliminary data.</text>
</comment>
<comment type="similarity">
    <text evidence="1">Belongs to the N(4)/N(6)-methyltransferase family.</text>
</comment>
<dbReference type="AlphaFoldDB" id="R9H9A4"/>
<evidence type="ECO:0000256" key="2">
    <source>
        <dbReference type="ARBA" id="ARBA00011900"/>
    </source>
</evidence>
<evidence type="ECO:0000313" key="9">
    <source>
        <dbReference type="Proteomes" id="UP000014207"/>
    </source>
</evidence>
<dbReference type="InterPro" id="IPR029063">
    <property type="entry name" value="SAM-dependent_MTases_sf"/>
</dbReference>
<keyword evidence="5" id="KW-0949">S-adenosyl-L-methionine</keyword>